<proteinExistence type="predicted"/>
<evidence type="ECO:0000313" key="1">
    <source>
        <dbReference type="EMBL" id="KAK8960426.1"/>
    </source>
</evidence>
<comment type="caution">
    <text evidence="1">The sequence shown here is derived from an EMBL/GenBank/DDBJ whole genome shotgun (WGS) entry which is preliminary data.</text>
</comment>
<keyword evidence="2" id="KW-1185">Reference proteome</keyword>
<protein>
    <submittedName>
        <fullName evidence="1">Uncharacterized protein</fullName>
    </submittedName>
</protein>
<dbReference type="EMBL" id="JBBWWR010000010">
    <property type="protein sequence ID" value="KAK8960426.1"/>
    <property type="molecule type" value="Genomic_DNA"/>
</dbReference>
<sequence>MSYEPEARHELTGRLIGRSLKLAEKAAMVWRTGLVRLFQALAVYFEPYNAFLRFEEWMRGLARDLSPLFCPKFFLNSISYSLEGITEIDNDDMFMVGKTDVGVNGQEGEARLVRVTPTWSFSGCCGSFTSMMGESDADVELRQDVAPGLLLQILPSAAPTDFAARLLRRGRKNIAGGIRGESRRNSVNRSPRFGVVEIFHGSKLQEFHDFTAVAVHTARLDIPVWRGSGNNRGHYAQIPAPNKALIASNNTC</sequence>
<evidence type="ECO:0000313" key="2">
    <source>
        <dbReference type="Proteomes" id="UP001412067"/>
    </source>
</evidence>
<reference evidence="1 2" key="1">
    <citation type="journal article" date="2022" name="Nat. Plants">
        <title>Genomes of leafy and leafless Platanthera orchids illuminate the evolution of mycoheterotrophy.</title>
        <authorList>
            <person name="Li M.H."/>
            <person name="Liu K.W."/>
            <person name="Li Z."/>
            <person name="Lu H.C."/>
            <person name="Ye Q.L."/>
            <person name="Zhang D."/>
            <person name="Wang J.Y."/>
            <person name="Li Y.F."/>
            <person name="Zhong Z.M."/>
            <person name="Liu X."/>
            <person name="Yu X."/>
            <person name="Liu D.K."/>
            <person name="Tu X.D."/>
            <person name="Liu B."/>
            <person name="Hao Y."/>
            <person name="Liao X.Y."/>
            <person name="Jiang Y.T."/>
            <person name="Sun W.H."/>
            <person name="Chen J."/>
            <person name="Chen Y.Q."/>
            <person name="Ai Y."/>
            <person name="Zhai J.W."/>
            <person name="Wu S.S."/>
            <person name="Zhou Z."/>
            <person name="Hsiao Y.Y."/>
            <person name="Wu W.L."/>
            <person name="Chen Y.Y."/>
            <person name="Lin Y.F."/>
            <person name="Hsu J.L."/>
            <person name="Li C.Y."/>
            <person name="Wang Z.W."/>
            <person name="Zhao X."/>
            <person name="Zhong W.Y."/>
            <person name="Ma X.K."/>
            <person name="Ma L."/>
            <person name="Huang J."/>
            <person name="Chen G.Z."/>
            <person name="Huang M.Z."/>
            <person name="Huang L."/>
            <person name="Peng D.H."/>
            <person name="Luo Y.B."/>
            <person name="Zou S.Q."/>
            <person name="Chen S.P."/>
            <person name="Lan S."/>
            <person name="Tsai W.C."/>
            <person name="Van de Peer Y."/>
            <person name="Liu Z.J."/>
        </authorList>
    </citation>
    <scope>NUCLEOTIDE SEQUENCE [LARGE SCALE GENOMIC DNA]</scope>
    <source>
        <strain evidence="1">Lor288</strain>
    </source>
</reference>
<gene>
    <name evidence="1" type="ORF">KSP40_PGU018060</name>
</gene>
<accession>A0ABR2M9V2</accession>
<organism evidence="1 2">
    <name type="scientific">Platanthera guangdongensis</name>
    <dbReference type="NCBI Taxonomy" id="2320717"/>
    <lineage>
        <taxon>Eukaryota</taxon>
        <taxon>Viridiplantae</taxon>
        <taxon>Streptophyta</taxon>
        <taxon>Embryophyta</taxon>
        <taxon>Tracheophyta</taxon>
        <taxon>Spermatophyta</taxon>
        <taxon>Magnoliopsida</taxon>
        <taxon>Liliopsida</taxon>
        <taxon>Asparagales</taxon>
        <taxon>Orchidaceae</taxon>
        <taxon>Orchidoideae</taxon>
        <taxon>Orchideae</taxon>
        <taxon>Orchidinae</taxon>
        <taxon>Platanthera</taxon>
    </lineage>
</organism>
<dbReference type="Proteomes" id="UP001412067">
    <property type="component" value="Unassembled WGS sequence"/>
</dbReference>
<name>A0ABR2M9V2_9ASPA</name>